<evidence type="ECO:0000313" key="1">
    <source>
        <dbReference type="EMBL" id="AQL02060.1"/>
    </source>
</evidence>
<dbReference type="ExpressionAtlas" id="A0A1D6NVA5">
    <property type="expression patterns" value="baseline"/>
</dbReference>
<gene>
    <name evidence="1" type="ORF">ZEAMMB73_Zm00001d045324</name>
</gene>
<proteinExistence type="predicted"/>
<name>A0A1D6NVA5_MAIZE</name>
<organism evidence="1">
    <name type="scientific">Zea mays</name>
    <name type="common">Maize</name>
    <dbReference type="NCBI Taxonomy" id="4577"/>
    <lineage>
        <taxon>Eukaryota</taxon>
        <taxon>Viridiplantae</taxon>
        <taxon>Streptophyta</taxon>
        <taxon>Embryophyta</taxon>
        <taxon>Tracheophyta</taxon>
        <taxon>Spermatophyta</taxon>
        <taxon>Magnoliopsida</taxon>
        <taxon>Liliopsida</taxon>
        <taxon>Poales</taxon>
        <taxon>Poaceae</taxon>
        <taxon>PACMAD clade</taxon>
        <taxon>Panicoideae</taxon>
        <taxon>Andropogonodae</taxon>
        <taxon>Andropogoneae</taxon>
        <taxon>Tripsacinae</taxon>
        <taxon>Zea</taxon>
    </lineage>
</organism>
<dbReference type="SUPFAM" id="SSF52799">
    <property type="entry name" value="(Phosphotyrosine protein) phosphatases II"/>
    <property type="match status" value="1"/>
</dbReference>
<dbReference type="PANTHER" id="PTHR46274">
    <property type="entry name" value="PHOSPHATIDYLINOSITOL PHOSPHATASE"/>
    <property type="match status" value="1"/>
</dbReference>
<dbReference type="EMBL" id="CM000785">
    <property type="protein sequence ID" value="AQL02060.1"/>
    <property type="molecule type" value="Genomic_DNA"/>
</dbReference>
<dbReference type="AlphaFoldDB" id="A0A1D6NVA5"/>
<reference evidence="1" key="1">
    <citation type="submission" date="2015-12" db="EMBL/GenBank/DDBJ databases">
        <title>Update maize B73 reference genome by single molecule sequencing technologies.</title>
        <authorList>
            <consortium name="Maize Genome Sequencing Project"/>
            <person name="Ware D."/>
        </authorList>
    </citation>
    <scope>NUCLEOTIDE SEQUENCE</scope>
    <source>
        <tissue evidence="1">Seedling</tissue>
    </source>
</reference>
<dbReference type="InParanoid" id="A0A1D6NVA5"/>
<dbReference type="InterPro" id="IPR029021">
    <property type="entry name" value="Prot-tyrosine_phosphatase-like"/>
</dbReference>
<dbReference type="PANTHER" id="PTHR46274:SF20">
    <property type="entry name" value="DUAL SPECIFICITY PROTEIN PHOSPHATASE DSP8"/>
    <property type="match status" value="1"/>
</dbReference>
<dbReference type="IntAct" id="A0A1D6NVA5">
    <property type="interactions" value="2"/>
</dbReference>
<protein>
    <submittedName>
        <fullName evidence="1">Putative dual specificity protein phosphatase DSP8</fullName>
    </submittedName>
</protein>
<accession>A0A1D6NVA5</accession>
<dbReference type="STRING" id="4577.A0A1D6NVA5"/>
<sequence>MAAEAGSRRGAAARRKAKEAAVGAAARVLFYPTLLYNVVRSKVQAEFRWWDEVDPFVLLGAVPFRSDVTRLQKLGICGVITLNEPFETLVPSSMYKASDMKCVLWENNIYSLQSWKGPEYNSRLVLSGKFNYLSLVKNNNMLEPELRTSVHNEKKSYSILPAWNGFQIVSGAIHVLSWFLNFHQVKYKNMTPAAAFEHVRSKRARVLLTHSQWKAVQEFSKKNTDRPALTSGPATASPARDAAPVTVADLNGNNAPEFLAEDASLSRRNTTPSRPTIKMLSCLFPSRV</sequence>